<dbReference type="Proteomes" id="UP000887013">
    <property type="component" value="Unassembled WGS sequence"/>
</dbReference>
<gene>
    <name evidence="1" type="ORF">NPIL_639511</name>
</gene>
<protein>
    <submittedName>
        <fullName evidence="1">Uncharacterized protein</fullName>
    </submittedName>
</protein>
<reference evidence="1" key="1">
    <citation type="submission" date="2020-08" db="EMBL/GenBank/DDBJ databases">
        <title>Multicomponent nature underlies the extraordinary mechanical properties of spider dragline silk.</title>
        <authorList>
            <person name="Kono N."/>
            <person name="Nakamura H."/>
            <person name="Mori M."/>
            <person name="Yoshida Y."/>
            <person name="Ohtoshi R."/>
            <person name="Malay A.D."/>
            <person name="Moran D.A.P."/>
            <person name="Tomita M."/>
            <person name="Numata K."/>
            <person name="Arakawa K."/>
        </authorList>
    </citation>
    <scope>NUCLEOTIDE SEQUENCE</scope>
</reference>
<organism evidence="1 2">
    <name type="scientific">Nephila pilipes</name>
    <name type="common">Giant wood spider</name>
    <name type="synonym">Nephila maculata</name>
    <dbReference type="NCBI Taxonomy" id="299642"/>
    <lineage>
        <taxon>Eukaryota</taxon>
        <taxon>Metazoa</taxon>
        <taxon>Ecdysozoa</taxon>
        <taxon>Arthropoda</taxon>
        <taxon>Chelicerata</taxon>
        <taxon>Arachnida</taxon>
        <taxon>Araneae</taxon>
        <taxon>Araneomorphae</taxon>
        <taxon>Entelegynae</taxon>
        <taxon>Araneoidea</taxon>
        <taxon>Nephilidae</taxon>
        <taxon>Nephila</taxon>
    </lineage>
</organism>
<dbReference type="OrthoDB" id="6436139at2759"/>
<name>A0A8X6PW74_NEPPI</name>
<keyword evidence="2" id="KW-1185">Reference proteome</keyword>
<comment type="caution">
    <text evidence="1">The sequence shown here is derived from an EMBL/GenBank/DDBJ whole genome shotgun (WGS) entry which is preliminary data.</text>
</comment>
<proteinExistence type="predicted"/>
<accession>A0A8X6PW74</accession>
<evidence type="ECO:0000313" key="2">
    <source>
        <dbReference type="Proteomes" id="UP000887013"/>
    </source>
</evidence>
<sequence length="88" mass="9727">MFLISQQTTPSATYAISLRKGLPGGLTKESGKGMSCSCAPSAHDEMCLVIEMLLEGRRLKRCHSTFWAHCELTVIDQPGRSTVKMLHF</sequence>
<dbReference type="AlphaFoldDB" id="A0A8X6PW74"/>
<dbReference type="EMBL" id="BMAW01025517">
    <property type="protein sequence ID" value="GFT92870.1"/>
    <property type="molecule type" value="Genomic_DNA"/>
</dbReference>
<evidence type="ECO:0000313" key="1">
    <source>
        <dbReference type="EMBL" id="GFT92870.1"/>
    </source>
</evidence>